<evidence type="ECO:0000256" key="3">
    <source>
        <dbReference type="ARBA" id="ARBA00022692"/>
    </source>
</evidence>
<keyword evidence="5" id="KW-0809">Transit peptide</keyword>
<evidence type="ECO:0000313" key="13">
    <source>
        <dbReference type="EMBL" id="KJZ74514.1"/>
    </source>
</evidence>
<feature type="domain" description="Membrane insertase YidC/Oxa/ALB C-terminal" evidence="12">
    <location>
        <begin position="142"/>
        <end position="330"/>
    </location>
</feature>
<evidence type="ECO:0000256" key="9">
    <source>
        <dbReference type="RuleBase" id="RU003945"/>
    </source>
</evidence>
<dbReference type="GO" id="GO:0032979">
    <property type="term" value="P:protein insertion into mitochondrial inner membrane from matrix"/>
    <property type="evidence" value="ECO:0007669"/>
    <property type="project" value="TreeGrafter"/>
</dbReference>
<evidence type="ECO:0000256" key="1">
    <source>
        <dbReference type="ARBA" id="ARBA00004448"/>
    </source>
</evidence>
<dbReference type="PANTHER" id="PTHR12428:SF66">
    <property type="entry name" value="MITOCHONDRIAL INNER MEMBRANE PROTEIN OXA1L"/>
    <property type="match status" value="1"/>
</dbReference>
<evidence type="ECO:0000256" key="10">
    <source>
        <dbReference type="SAM" id="MobiDB-lite"/>
    </source>
</evidence>
<feature type="compositionally biased region" description="Basic and acidic residues" evidence="10">
    <location>
        <begin position="408"/>
        <end position="419"/>
    </location>
</feature>
<keyword evidence="4" id="KW-0999">Mitochondrion inner membrane</keyword>
<feature type="transmembrane region" description="Helical" evidence="11">
    <location>
        <begin position="136"/>
        <end position="157"/>
    </location>
</feature>
<evidence type="ECO:0000256" key="5">
    <source>
        <dbReference type="ARBA" id="ARBA00022946"/>
    </source>
</evidence>
<keyword evidence="14" id="KW-1185">Reference proteome</keyword>
<dbReference type="GO" id="GO:0032977">
    <property type="term" value="F:membrane insertase activity"/>
    <property type="evidence" value="ECO:0007669"/>
    <property type="project" value="InterPro"/>
</dbReference>
<evidence type="ECO:0000256" key="6">
    <source>
        <dbReference type="ARBA" id="ARBA00022989"/>
    </source>
</evidence>
<dbReference type="EMBL" id="KQ030525">
    <property type="protein sequence ID" value="KJZ74514.1"/>
    <property type="molecule type" value="Genomic_DNA"/>
</dbReference>
<proteinExistence type="inferred from homology"/>
<feature type="transmembrane region" description="Helical" evidence="11">
    <location>
        <begin position="109"/>
        <end position="130"/>
    </location>
</feature>
<dbReference type="AlphaFoldDB" id="A0A0F8A510"/>
<gene>
    <name evidence="13" type="ORF">HIM_06110</name>
</gene>
<feature type="transmembrane region" description="Helical" evidence="11">
    <location>
        <begin position="325"/>
        <end position="344"/>
    </location>
</feature>
<name>A0A0F8A510_9HYPO</name>
<evidence type="ECO:0000256" key="8">
    <source>
        <dbReference type="ARBA" id="ARBA00023136"/>
    </source>
</evidence>
<organism evidence="13 14">
    <name type="scientific">Hirsutella minnesotensis 3608</name>
    <dbReference type="NCBI Taxonomy" id="1043627"/>
    <lineage>
        <taxon>Eukaryota</taxon>
        <taxon>Fungi</taxon>
        <taxon>Dikarya</taxon>
        <taxon>Ascomycota</taxon>
        <taxon>Pezizomycotina</taxon>
        <taxon>Sordariomycetes</taxon>
        <taxon>Hypocreomycetidae</taxon>
        <taxon>Hypocreales</taxon>
        <taxon>Ophiocordycipitaceae</taxon>
        <taxon>Hirsutella</taxon>
    </lineage>
</organism>
<evidence type="ECO:0000259" key="12">
    <source>
        <dbReference type="Pfam" id="PF02096"/>
    </source>
</evidence>
<comment type="similarity">
    <text evidence="2 9">Belongs to the OXA1/ALB3/YidC family.</text>
</comment>
<evidence type="ECO:0000256" key="2">
    <source>
        <dbReference type="ARBA" id="ARBA00009877"/>
    </source>
</evidence>
<evidence type="ECO:0000256" key="4">
    <source>
        <dbReference type="ARBA" id="ARBA00022792"/>
    </source>
</evidence>
<dbReference type="InterPro" id="IPR028055">
    <property type="entry name" value="YidC/Oxa/ALB_C"/>
</dbReference>
<dbReference type="PANTHER" id="PTHR12428">
    <property type="entry name" value="OXA1"/>
    <property type="match status" value="1"/>
</dbReference>
<dbReference type="InterPro" id="IPR001708">
    <property type="entry name" value="YidC/ALB3/OXA1/COX18"/>
</dbReference>
<keyword evidence="3 9" id="KW-0812">Transmembrane</keyword>
<dbReference type="OrthoDB" id="2148490at2759"/>
<comment type="subcellular location">
    <subcellularLocation>
        <location evidence="9">Membrane</location>
        <topology evidence="9">Multi-pass membrane protein</topology>
    </subcellularLocation>
    <subcellularLocation>
        <location evidence="1">Mitochondrion inner membrane</location>
        <topology evidence="1">Multi-pass membrane protein</topology>
    </subcellularLocation>
</comment>
<feature type="compositionally biased region" description="Low complexity" evidence="10">
    <location>
        <begin position="8"/>
        <end position="22"/>
    </location>
</feature>
<accession>A0A0F8A510</accession>
<protein>
    <recommendedName>
        <fullName evidence="12">Membrane insertase YidC/Oxa/ALB C-terminal domain-containing protein</fullName>
    </recommendedName>
</protein>
<feature type="region of interest" description="Disordered" evidence="10">
    <location>
        <begin position="398"/>
        <end position="419"/>
    </location>
</feature>
<keyword evidence="8 11" id="KW-0472">Membrane</keyword>
<reference evidence="13 14" key="1">
    <citation type="journal article" date="2014" name="Genome Biol. Evol.">
        <title>Comparative genomics and transcriptomics analyses reveal divergent lifestyle features of nematode endoparasitic fungus Hirsutella minnesotensis.</title>
        <authorList>
            <person name="Lai Y."/>
            <person name="Liu K."/>
            <person name="Zhang X."/>
            <person name="Zhang X."/>
            <person name="Li K."/>
            <person name="Wang N."/>
            <person name="Shu C."/>
            <person name="Wu Y."/>
            <person name="Wang C."/>
            <person name="Bushley K.E."/>
            <person name="Xiang M."/>
            <person name="Liu X."/>
        </authorList>
    </citation>
    <scope>NUCLEOTIDE SEQUENCE [LARGE SCALE GENOMIC DNA]</scope>
    <source>
        <strain evidence="13 14">3608</strain>
    </source>
</reference>
<sequence>MAPKKKLAQPTSASEQAAATAQCHPVRHASKQGNLALLAPNRARQKTCPEPLDEQPPAAAEAVRPVDPTPENVVPAPPTEPAVPASEVDLSSISELVSAEEILKMPEELGFLSAIGLDFGWGPSTVMQWVLEHVHVWTGLGWGGSIVVTSLLIRVALLYPQLRSLQFAAINQEMQKDPRSLEAKKLLQQAYAGTSEERMMRRQQYSVINKALRERYNVSSFDVLWGLLPIPFTFGLFRVLRNMTYIPVPSLETAGFLWFEDLVATDPYYILPVLSTAAMAGTVLVNMWVSPKTAQQEAMKPILAFVSLSGLVITCYLSAALNLMTVALGGATLASTLVFAIPSVRRRFGLPMRANPSPMSVKATYEPPRSAPAPTGIRERLSENLNGMKKSVSDSVSTYTGAITGGSEQDRAERNRKDLIRRLEAKRKEQEREAFEQKYKR</sequence>
<keyword evidence="7" id="KW-0496">Mitochondrion</keyword>
<feature type="transmembrane region" description="Helical" evidence="11">
    <location>
        <begin position="223"/>
        <end position="240"/>
    </location>
</feature>
<dbReference type="Proteomes" id="UP000054481">
    <property type="component" value="Unassembled WGS sequence"/>
</dbReference>
<feature type="transmembrane region" description="Helical" evidence="11">
    <location>
        <begin position="301"/>
        <end position="319"/>
    </location>
</feature>
<evidence type="ECO:0000256" key="11">
    <source>
        <dbReference type="SAM" id="Phobius"/>
    </source>
</evidence>
<evidence type="ECO:0000313" key="14">
    <source>
        <dbReference type="Proteomes" id="UP000054481"/>
    </source>
</evidence>
<keyword evidence="6 11" id="KW-1133">Transmembrane helix</keyword>
<evidence type="ECO:0000256" key="7">
    <source>
        <dbReference type="ARBA" id="ARBA00023128"/>
    </source>
</evidence>
<dbReference type="Pfam" id="PF02096">
    <property type="entry name" value="60KD_IMP"/>
    <property type="match status" value="1"/>
</dbReference>
<feature type="region of interest" description="Disordered" evidence="10">
    <location>
        <begin position="1"/>
        <end position="72"/>
    </location>
</feature>
<dbReference type="GO" id="GO:0005743">
    <property type="term" value="C:mitochondrial inner membrane"/>
    <property type="evidence" value="ECO:0007669"/>
    <property type="project" value="UniProtKB-SubCell"/>
</dbReference>
<feature type="transmembrane region" description="Helical" evidence="11">
    <location>
        <begin position="268"/>
        <end position="289"/>
    </location>
</feature>